<proteinExistence type="inferred from homology"/>
<dbReference type="InterPro" id="IPR003439">
    <property type="entry name" value="ABC_transporter-like_ATP-bd"/>
</dbReference>
<organism evidence="12 13">
    <name type="scientific">Anaerobium acetethylicum</name>
    <dbReference type="NCBI Taxonomy" id="1619234"/>
    <lineage>
        <taxon>Bacteria</taxon>
        <taxon>Bacillati</taxon>
        <taxon>Bacillota</taxon>
        <taxon>Clostridia</taxon>
        <taxon>Lachnospirales</taxon>
        <taxon>Lachnospiraceae</taxon>
        <taxon>Anaerobium</taxon>
    </lineage>
</organism>
<reference evidence="12 13" key="1">
    <citation type="submission" date="2016-09" db="EMBL/GenBank/DDBJ databases">
        <authorList>
            <person name="Capua I."/>
            <person name="De Benedictis P."/>
            <person name="Joannis T."/>
            <person name="Lombin L.H."/>
            <person name="Cattoli G."/>
        </authorList>
    </citation>
    <scope>NUCLEOTIDE SEQUENCE [LARGE SCALE GENOMIC DNA]</scope>
    <source>
        <strain evidence="12 13">GluBS11</strain>
    </source>
</reference>
<feature type="domain" description="ABC transporter" evidence="11">
    <location>
        <begin position="257"/>
        <end position="499"/>
    </location>
</feature>
<evidence type="ECO:0000313" key="12">
    <source>
        <dbReference type="EMBL" id="SCP96912.1"/>
    </source>
</evidence>
<dbReference type="CDD" id="cd03216">
    <property type="entry name" value="ABC_Carb_Monos_I"/>
    <property type="match status" value="1"/>
</dbReference>
<dbReference type="SMART" id="SM00382">
    <property type="entry name" value="AAA"/>
    <property type="match status" value="2"/>
</dbReference>
<accession>A0A1D3TSV4</accession>
<protein>
    <recommendedName>
        <fullName evidence="10">Ribose/galactose/methyl galactoside import ATP-binding protein</fullName>
        <ecNumber evidence="10">7.5.2.11</ecNumber>
    </recommendedName>
</protein>
<evidence type="ECO:0000256" key="5">
    <source>
        <dbReference type="ARBA" id="ARBA00022737"/>
    </source>
</evidence>
<evidence type="ECO:0000256" key="4">
    <source>
        <dbReference type="ARBA" id="ARBA00022597"/>
    </source>
</evidence>
<evidence type="ECO:0000259" key="11">
    <source>
        <dbReference type="PROSITE" id="PS50893"/>
    </source>
</evidence>
<evidence type="ECO:0000256" key="6">
    <source>
        <dbReference type="ARBA" id="ARBA00022741"/>
    </source>
</evidence>
<dbReference type="CDD" id="cd03215">
    <property type="entry name" value="ABC_Carb_Monos_II"/>
    <property type="match status" value="1"/>
</dbReference>
<keyword evidence="2 10" id="KW-0813">Transport</keyword>
<dbReference type="PROSITE" id="PS00211">
    <property type="entry name" value="ABC_TRANSPORTER_1"/>
    <property type="match status" value="1"/>
</dbReference>
<dbReference type="InterPro" id="IPR013283">
    <property type="entry name" value="RLI1"/>
</dbReference>
<dbReference type="GO" id="GO:0016887">
    <property type="term" value="F:ATP hydrolysis activity"/>
    <property type="evidence" value="ECO:0007669"/>
    <property type="project" value="InterPro"/>
</dbReference>
<evidence type="ECO:0000256" key="10">
    <source>
        <dbReference type="RuleBase" id="RU367029"/>
    </source>
</evidence>
<dbReference type="EMBL" id="FMKA01000007">
    <property type="protein sequence ID" value="SCP96912.1"/>
    <property type="molecule type" value="Genomic_DNA"/>
</dbReference>
<dbReference type="PANTHER" id="PTHR43790:SF7">
    <property type="entry name" value="GALACTOSE_METHYL GALACTOSIDE IMPORT ATP-BINDING PROTEIN MGLA"/>
    <property type="match status" value="1"/>
</dbReference>
<evidence type="ECO:0000256" key="7">
    <source>
        <dbReference type="ARBA" id="ARBA00022840"/>
    </source>
</evidence>
<dbReference type="GO" id="GO:0005886">
    <property type="term" value="C:plasma membrane"/>
    <property type="evidence" value="ECO:0007669"/>
    <property type="project" value="UniProtKB-SubCell"/>
</dbReference>
<dbReference type="InterPro" id="IPR050107">
    <property type="entry name" value="ABC_carbohydrate_import_ATPase"/>
</dbReference>
<keyword evidence="6 10" id="KW-0547">Nucleotide-binding</keyword>
<keyword evidence="7 10" id="KW-0067">ATP-binding</keyword>
<keyword evidence="4 10" id="KW-0762">Sugar transport</keyword>
<dbReference type="InterPro" id="IPR027417">
    <property type="entry name" value="P-loop_NTPase"/>
</dbReference>
<evidence type="ECO:0000256" key="9">
    <source>
        <dbReference type="ARBA" id="ARBA00023136"/>
    </source>
</evidence>
<evidence type="ECO:0000313" key="13">
    <source>
        <dbReference type="Proteomes" id="UP000199315"/>
    </source>
</evidence>
<sequence>MQSDNILEMKKISKIFPGVKALDGVDFNVKKGEVHCLIGANGAGKSTLMKILSGAYTEDEGEILFDGKVLKPHGTQERRKEGISVIYQELSLFNDLTVGENVYVNNFPKTAAGAVDWKKVYDNTQKLADNLNIKINARAKVSSLNIGQRQLTEIMKALACDAKLIVMDEPSSTLSQSEFEILVKVIKDLKEKGITIIYISHHLEELFIVGNRITVLKDGKFVVCKRTDELNENSLVEYMTGITISQIETEETEVHKVSEEVVLELKDMSNYKVSNINLALHKGEVLGLYGLVGAGRTEILQSIFGLAPITGGEMYLQGEKVNIKDTQDAIGHKIGLAPESRKTQGLVLMLPVWENMSMVALSKFKKNGIIQYKDINEECKNYKEMLNVKTPSVNTITQNLSGGNQQKVILAKWMMQDCDILLLDEPTQGIDVMAKEEIYKLIREMTNMGKSVIVVSSELQELLRISDNIHVMYDGKQIMSSNKASFNSDQILHASVVGRIA</sequence>
<feature type="domain" description="ABC transporter" evidence="11">
    <location>
        <begin position="7"/>
        <end position="243"/>
    </location>
</feature>
<comment type="subcellular location">
    <subcellularLocation>
        <location evidence="1 10">Cell membrane</location>
        <topology evidence="1 10">Peripheral membrane protein</topology>
    </subcellularLocation>
</comment>
<dbReference type="Gene3D" id="3.40.50.300">
    <property type="entry name" value="P-loop containing nucleotide triphosphate hydrolases"/>
    <property type="match status" value="2"/>
</dbReference>
<comment type="similarity">
    <text evidence="10">Belongs to the ABC transporter superfamily.</text>
</comment>
<evidence type="ECO:0000256" key="3">
    <source>
        <dbReference type="ARBA" id="ARBA00022475"/>
    </source>
</evidence>
<evidence type="ECO:0000256" key="2">
    <source>
        <dbReference type="ARBA" id="ARBA00022448"/>
    </source>
</evidence>
<dbReference type="AlphaFoldDB" id="A0A1D3TSV4"/>
<dbReference type="InterPro" id="IPR017871">
    <property type="entry name" value="ABC_transporter-like_CS"/>
</dbReference>
<dbReference type="SUPFAM" id="SSF52540">
    <property type="entry name" value="P-loop containing nucleoside triphosphate hydrolases"/>
    <property type="match status" value="2"/>
</dbReference>
<dbReference type="STRING" id="1619234.SAMN05421730_100737"/>
<evidence type="ECO:0000256" key="1">
    <source>
        <dbReference type="ARBA" id="ARBA00004202"/>
    </source>
</evidence>
<dbReference type="Pfam" id="PF00005">
    <property type="entry name" value="ABC_tran"/>
    <property type="match status" value="2"/>
</dbReference>
<dbReference type="FunFam" id="3.40.50.300:FF:000127">
    <property type="entry name" value="Ribose import ATP-binding protein RbsA"/>
    <property type="match status" value="1"/>
</dbReference>
<keyword evidence="3 10" id="KW-1003">Cell membrane</keyword>
<dbReference type="RefSeq" id="WP_207648834.1">
    <property type="nucleotide sequence ID" value="NZ_FMKA01000007.1"/>
</dbReference>
<comment type="function">
    <text evidence="10">Part of an ABC transporter complex involved in carbohydrate import. Could be involved in ribose, galactose and/or methyl galactoside import. Responsible for energy coupling to the transport system.</text>
</comment>
<dbReference type="EC" id="7.5.2.11" evidence="10"/>
<dbReference type="GO" id="GO:0005524">
    <property type="term" value="F:ATP binding"/>
    <property type="evidence" value="ECO:0007669"/>
    <property type="project" value="UniProtKB-UniRule"/>
</dbReference>
<keyword evidence="5" id="KW-0677">Repeat</keyword>
<keyword evidence="8 10" id="KW-1278">Translocase</keyword>
<evidence type="ECO:0000256" key="8">
    <source>
        <dbReference type="ARBA" id="ARBA00022967"/>
    </source>
</evidence>
<dbReference type="PANTHER" id="PTHR43790">
    <property type="entry name" value="CARBOHYDRATE TRANSPORT ATP-BINDING PROTEIN MG119-RELATED"/>
    <property type="match status" value="1"/>
</dbReference>
<dbReference type="PROSITE" id="PS50893">
    <property type="entry name" value="ABC_TRANSPORTER_2"/>
    <property type="match status" value="2"/>
</dbReference>
<gene>
    <name evidence="12" type="ORF">SAMN05421730_100737</name>
</gene>
<dbReference type="InterPro" id="IPR003593">
    <property type="entry name" value="AAA+_ATPase"/>
</dbReference>
<name>A0A1D3TSV4_9FIRM</name>
<dbReference type="PRINTS" id="PR01868">
    <property type="entry name" value="ABCEFAMILY"/>
</dbReference>
<comment type="catalytic activity">
    <reaction evidence="10">
        <text>D-galactose(out) + ATP + H2O = D-galactose(in) + ADP + phosphate + H(+)</text>
        <dbReference type="Rhea" id="RHEA:60156"/>
        <dbReference type="ChEBI" id="CHEBI:4139"/>
        <dbReference type="ChEBI" id="CHEBI:15377"/>
        <dbReference type="ChEBI" id="CHEBI:15378"/>
        <dbReference type="ChEBI" id="CHEBI:30616"/>
        <dbReference type="ChEBI" id="CHEBI:43474"/>
        <dbReference type="ChEBI" id="CHEBI:456216"/>
        <dbReference type="EC" id="7.5.2.11"/>
    </reaction>
</comment>
<keyword evidence="9 10" id="KW-0472">Membrane</keyword>
<keyword evidence="13" id="KW-1185">Reference proteome</keyword>
<dbReference type="GO" id="GO:0043211">
    <property type="term" value="F:ABC-type carbohydrate transporter activity"/>
    <property type="evidence" value="ECO:0007669"/>
    <property type="project" value="UniProtKB-UniRule"/>
</dbReference>
<dbReference type="Proteomes" id="UP000199315">
    <property type="component" value="Unassembled WGS sequence"/>
</dbReference>